<protein>
    <submittedName>
        <fullName evidence="2">Low affinity Fe/Cu permease</fullName>
    </submittedName>
</protein>
<comment type="caution">
    <text evidence="2">The sequence shown here is derived from an EMBL/GenBank/DDBJ whole genome shotgun (WGS) entry which is preliminary data.</text>
</comment>
<dbReference type="AlphaFoldDB" id="A0A7W9BEE8"/>
<reference evidence="2 3" key="1">
    <citation type="submission" date="2020-08" db="EMBL/GenBank/DDBJ databases">
        <title>Genomic Encyclopedia of Type Strains, Phase IV (KMG-IV): sequencing the most valuable type-strain genomes for metagenomic binning, comparative biology and taxonomic classification.</title>
        <authorList>
            <person name="Goeker M."/>
        </authorList>
    </citation>
    <scope>NUCLEOTIDE SEQUENCE [LARGE SCALE GENOMIC DNA]</scope>
    <source>
        <strain evidence="2 3">DSM 100044</strain>
    </source>
</reference>
<evidence type="ECO:0000313" key="2">
    <source>
        <dbReference type="EMBL" id="MBB5715677.1"/>
    </source>
</evidence>
<dbReference type="EMBL" id="JACIJK010000007">
    <property type="protein sequence ID" value="MBB5715677.1"/>
    <property type="molecule type" value="Genomic_DNA"/>
</dbReference>
<feature type="transmembrane region" description="Helical" evidence="1">
    <location>
        <begin position="27"/>
        <end position="51"/>
    </location>
</feature>
<accession>A0A7W9BEE8</accession>
<name>A0A7W9BEE8_9SPHN</name>
<dbReference type="Proteomes" id="UP000546200">
    <property type="component" value="Unassembled WGS sequence"/>
</dbReference>
<feature type="transmembrane region" description="Helical" evidence="1">
    <location>
        <begin position="57"/>
        <end position="74"/>
    </location>
</feature>
<sequence>MNLTGGSKRCASMLAYLRTNLGHLSRAMAAFAAHPLIQLGVLIACVLWLALGGGENALASTLTIGGFVLTQMVLNEQRRRDKALHLKIDELIVAVAGARNEVAGVEGAAEDEIERLRAELPAARS</sequence>
<dbReference type="Pfam" id="PF04120">
    <property type="entry name" value="Iron_permease"/>
    <property type="match status" value="1"/>
</dbReference>
<keyword evidence="1" id="KW-0472">Membrane</keyword>
<keyword evidence="3" id="KW-1185">Reference proteome</keyword>
<keyword evidence="1" id="KW-1133">Transmembrane helix</keyword>
<keyword evidence="1" id="KW-0812">Transmembrane</keyword>
<proteinExistence type="predicted"/>
<organism evidence="2 3">
    <name type="scientific">Sphingomonas aerophila</name>
    <dbReference type="NCBI Taxonomy" id="1344948"/>
    <lineage>
        <taxon>Bacteria</taxon>
        <taxon>Pseudomonadati</taxon>
        <taxon>Pseudomonadota</taxon>
        <taxon>Alphaproteobacteria</taxon>
        <taxon>Sphingomonadales</taxon>
        <taxon>Sphingomonadaceae</taxon>
        <taxon>Sphingomonas</taxon>
    </lineage>
</organism>
<dbReference type="InterPro" id="IPR007251">
    <property type="entry name" value="Iron_permease_Fet4"/>
</dbReference>
<gene>
    <name evidence="2" type="ORF">FHS94_002532</name>
</gene>
<evidence type="ECO:0000313" key="3">
    <source>
        <dbReference type="Proteomes" id="UP000546200"/>
    </source>
</evidence>
<evidence type="ECO:0000256" key="1">
    <source>
        <dbReference type="SAM" id="Phobius"/>
    </source>
</evidence>
<dbReference type="GO" id="GO:0055085">
    <property type="term" value="P:transmembrane transport"/>
    <property type="evidence" value="ECO:0007669"/>
    <property type="project" value="InterPro"/>
</dbReference>